<dbReference type="InterPro" id="IPR023393">
    <property type="entry name" value="START-like_dom_sf"/>
</dbReference>
<protein>
    <submittedName>
        <fullName evidence="1">Activator of HSP90 ATPase</fullName>
    </submittedName>
</protein>
<sequence>MSPVDTYVTEQQLVATTTIDAPLEVIFDVLADPSTHAAIDGTGWVREPVDGEHLRSLGQIFRMAMYHDNHPDKDYEMANKVVVYDPPRAIAWEPGQEVSARGFLMDAPKGEKFVFGGWIWRYDLRPVGPSETEVRLTYDWSGVPSDRRDIEFPPFPRSHLTDSLSNLAALALRAAPA</sequence>
<organism evidence="1 2">
    <name type="scientific">Mycobacterium kubicae</name>
    <dbReference type="NCBI Taxonomy" id="120959"/>
    <lineage>
        <taxon>Bacteria</taxon>
        <taxon>Bacillati</taxon>
        <taxon>Actinomycetota</taxon>
        <taxon>Actinomycetes</taxon>
        <taxon>Mycobacteriales</taxon>
        <taxon>Mycobacteriaceae</taxon>
        <taxon>Mycobacterium</taxon>
        <taxon>Mycobacterium simiae complex</taxon>
    </lineage>
</organism>
<dbReference type="SUPFAM" id="SSF55961">
    <property type="entry name" value="Bet v1-like"/>
    <property type="match status" value="1"/>
</dbReference>
<evidence type="ECO:0000313" key="2">
    <source>
        <dbReference type="Proteomes" id="UP000465306"/>
    </source>
</evidence>
<comment type="caution">
    <text evidence="1">The sequence shown here is derived from an EMBL/GenBank/DDBJ whole genome shotgun (WGS) entry which is preliminary data.</text>
</comment>
<reference evidence="1 2" key="1">
    <citation type="journal article" date="2019" name="Emerg. Microbes Infect.">
        <title>Comprehensive subspecies identification of 175 nontuberculous mycobacteria species based on 7547 genomic profiles.</title>
        <authorList>
            <person name="Matsumoto Y."/>
            <person name="Kinjo T."/>
            <person name="Motooka D."/>
            <person name="Nabeya D."/>
            <person name="Jung N."/>
            <person name="Uechi K."/>
            <person name="Horii T."/>
            <person name="Iida T."/>
            <person name="Fujita J."/>
            <person name="Nakamura S."/>
        </authorList>
    </citation>
    <scope>NUCLEOTIDE SEQUENCE [LARGE SCALE GENOMIC DNA]</scope>
    <source>
        <strain evidence="1 2">JCM 13573</strain>
    </source>
</reference>
<dbReference type="Gene3D" id="3.30.530.20">
    <property type="match status" value="1"/>
</dbReference>
<evidence type="ECO:0000313" key="1">
    <source>
        <dbReference type="EMBL" id="GFG63917.1"/>
    </source>
</evidence>
<dbReference type="Proteomes" id="UP000465306">
    <property type="component" value="Unassembled WGS sequence"/>
</dbReference>
<proteinExistence type="predicted"/>
<accession>A0ABQ1BJQ8</accession>
<dbReference type="EMBL" id="BLKU01000003">
    <property type="protein sequence ID" value="GFG63917.1"/>
    <property type="molecule type" value="Genomic_DNA"/>
</dbReference>
<name>A0ABQ1BJQ8_9MYCO</name>
<keyword evidence="2" id="KW-1185">Reference proteome</keyword>
<gene>
    <name evidence="1" type="ORF">MKUB_14070</name>
</gene>